<dbReference type="InterPro" id="IPR000515">
    <property type="entry name" value="MetI-like"/>
</dbReference>
<dbReference type="EMBL" id="JAUSRO010000004">
    <property type="protein sequence ID" value="MDP9899347.1"/>
    <property type="molecule type" value="Genomic_DNA"/>
</dbReference>
<feature type="transmembrane region" description="Helical" evidence="7">
    <location>
        <begin position="39"/>
        <end position="60"/>
    </location>
</feature>
<feature type="transmembrane region" description="Helical" evidence="7">
    <location>
        <begin position="266"/>
        <end position="287"/>
    </location>
</feature>
<accession>A0ABT9S7M1</accession>
<reference evidence="9 10" key="1">
    <citation type="submission" date="2023-07" db="EMBL/GenBank/DDBJ databases">
        <title>Sorghum-associated microbial communities from plants grown in Nebraska, USA.</title>
        <authorList>
            <person name="Schachtman D."/>
        </authorList>
    </citation>
    <scope>NUCLEOTIDE SEQUENCE [LARGE SCALE GENOMIC DNA]</scope>
    <source>
        <strain evidence="9 10">DS1607</strain>
    </source>
</reference>
<dbReference type="Proteomes" id="UP001226867">
    <property type="component" value="Unassembled WGS sequence"/>
</dbReference>
<evidence type="ECO:0000256" key="4">
    <source>
        <dbReference type="ARBA" id="ARBA00022692"/>
    </source>
</evidence>
<keyword evidence="5 7" id="KW-1133">Transmembrane helix</keyword>
<evidence type="ECO:0000313" key="10">
    <source>
        <dbReference type="Proteomes" id="UP001226867"/>
    </source>
</evidence>
<comment type="subcellular location">
    <subcellularLocation>
        <location evidence="1 7">Cell membrane</location>
        <topology evidence="1 7">Multi-pass membrane protein</topology>
    </subcellularLocation>
</comment>
<evidence type="ECO:0000256" key="3">
    <source>
        <dbReference type="ARBA" id="ARBA00022475"/>
    </source>
</evidence>
<dbReference type="RefSeq" id="WP_307689165.1">
    <property type="nucleotide sequence ID" value="NZ_JAUSRO010000004.1"/>
</dbReference>
<dbReference type="Gene3D" id="1.10.3720.10">
    <property type="entry name" value="MetI-like"/>
    <property type="match status" value="1"/>
</dbReference>
<dbReference type="Pfam" id="PF00528">
    <property type="entry name" value="BPD_transp_1"/>
    <property type="match status" value="1"/>
</dbReference>
<comment type="similarity">
    <text evidence="7">Belongs to the binding-protein-dependent transport system permease family.</text>
</comment>
<dbReference type="PANTHER" id="PTHR43386">
    <property type="entry name" value="OLIGOPEPTIDE TRANSPORT SYSTEM PERMEASE PROTEIN APPC"/>
    <property type="match status" value="1"/>
</dbReference>
<dbReference type="InterPro" id="IPR035906">
    <property type="entry name" value="MetI-like_sf"/>
</dbReference>
<name>A0ABT9S7M1_9BURK</name>
<keyword evidence="3" id="KW-1003">Cell membrane</keyword>
<evidence type="ECO:0000256" key="6">
    <source>
        <dbReference type="ARBA" id="ARBA00023136"/>
    </source>
</evidence>
<feature type="transmembrane region" description="Helical" evidence="7">
    <location>
        <begin position="104"/>
        <end position="128"/>
    </location>
</feature>
<evidence type="ECO:0000313" key="9">
    <source>
        <dbReference type="EMBL" id="MDP9899347.1"/>
    </source>
</evidence>
<dbReference type="CDD" id="cd06261">
    <property type="entry name" value="TM_PBP2"/>
    <property type="match status" value="1"/>
</dbReference>
<feature type="domain" description="ABC transmembrane type-1" evidence="8">
    <location>
        <begin position="100"/>
        <end position="288"/>
    </location>
</feature>
<sequence length="302" mass="31940">MKPVLVNGTNGAVTPVRYDGGRLARAAGFAREVARNRPALVGLVLMLLVVAAATLGRWFFPGDPWDMAGSPMLWPGQDAAHPLGTDFMGRDLATGLVSGAGVSLLIGLVSTFISAFVGITIGALAGYYRGQVDAVLLRVIEVFQTVPSFVLAVVLVALFKPSVATVVFAIGIVSWPPTARLVRSQFLQLREREFVLAGRTAGMSHARLILTQILPNALPPVVVVSTLAVAHAIQTEAALAFLGLGDPNVMSWGTIIGSGREQVTDAWYICGLPGLAIVITVLAFNLLGEGLNDAMNPHLRRR</sequence>
<organism evidence="9 10">
    <name type="scientific">Variovorax ginsengisoli</name>
    <dbReference type="NCBI Taxonomy" id="363844"/>
    <lineage>
        <taxon>Bacteria</taxon>
        <taxon>Pseudomonadati</taxon>
        <taxon>Pseudomonadota</taxon>
        <taxon>Betaproteobacteria</taxon>
        <taxon>Burkholderiales</taxon>
        <taxon>Comamonadaceae</taxon>
        <taxon>Variovorax</taxon>
    </lineage>
</organism>
<evidence type="ECO:0000256" key="5">
    <source>
        <dbReference type="ARBA" id="ARBA00022989"/>
    </source>
</evidence>
<keyword evidence="2 7" id="KW-0813">Transport</keyword>
<gene>
    <name evidence="9" type="ORF">J2W36_001592</name>
</gene>
<proteinExistence type="inferred from homology"/>
<dbReference type="SUPFAM" id="SSF161098">
    <property type="entry name" value="MetI-like"/>
    <property type="match status" value="1"/>
</dbReference>
<keyword evidence="10" id="KW-1185">Reference proteome</keyword>
<keyword evidence="4 7" id="KW-0812">Transmembrane</keyword>
<evidence type="ECO:0000256" key="2">
    <source>
        <dbReference type="ARBA" id="ARBA00022448"/>
    </source>
</evidence>
<evidence type="ECO:0000256" key="1">
    <source>
        <dbReference type="ARBA" id="ARBA00004651"/>
    </source>
</evidence>
<comment type="caution">
    <text evidence="9">The sequence shown here is derived from an EMBL/GenBank/DDBJ whole genome shotgun (WGS) entry which is preliminary data.</text>
</comment>
<protein>
    <submittedName>
        <fullName evidence="9">Peptide/nickel transport system permease protein</fullName>
    </submittedName>
</protein>
<evidence type="ECO:0000256" key="7">
    <source>
        <dbReference type="RuleBase" id="RU363032"/>
    </source>
</evidence>
<dbReference type="InterPro" id="IPR050366">
    <property type="entry name" value="BP-dependent_transpt_permease"/>
</dbReference>
<evidence type="ECO:0000259" key="8">
    <source>
        <dbReference type="PROSITE" id="PS50928"/>
    </source>
</evidence>
<dbReference type="PROSITE" id="PS50928">
    <property type="entry name" value="ABC_TM1"/>
    <property type="match status" value="1"/>
</dbReference>
<keyword evidence="6 7" id="KW-0472">Membrane</keyword>
<dbReference type="PANTHER" id="PTHR43386:SF1">
    <property type="entry name" value="D,D-DIPEPTIDE TRANSPORT SYSTEM PERMEASE PROTEIN DDPC-RELATED"/>
    <property type="match status" value="1"/>
</dbReference>